<evidence type="ECO:0008006" key="4">
    <source>
        <dbReference type="Google" id="ProtNLM"/>
    </source>
</evidence>
<feature type="chain" id="PRO_5007832234" description="Ig-like domain-containing protein" evidence="1">
    <location>
        <begin position="22"/>
        <end position="159"/>
    </location>
</feature>
<dbReference type="Proteomes" id="UP000076661">
    <property type="component" value="Unassembled WGS sequence"/>
</dbReference>
<feature type="signal peptide" evidence="1">
    <location>
        <begin position="1"/>
        <end position="21"/>
    </location>
</feature>
<dbReference type="RefSeq" id="WP_063379803.1">
    <property type="nucleotide sequence ID" value="NZ_AUXX01000003.1"/>
</dbReference>
<keyword evidence="1" id="KW-0732">Signal</keyword>
<accession>A0A162BWJ4</accession>
<comment type="caution">
    <text evidence="2">The sequence shown here is derived from an EMBL/GenBank/DDBJ whole genome shotgun (WGS) entry which is preliminary data.</text>
</comment>
<evidence type="ECO:0000256" key="1">
    <source>
        <dbReference type="SAM" id="SignalP"/>
    </source>
</evidence>
<dbReference type="PATRIC" id="fig|1365257.3.peg.453"/>
<evidence type="ECO:0000313" key="2">
    <source>
        <dbReference type="EMBL" id="KZN69889.1"/>
    </source>
</evidence>
<proteinExistence type="predicted"/>
<dbReference type="AlphaFoldDB" id="A0A162BWJ4"/>
<sequence>MKTILTVAAAVVALTNASAEARPNCPGGQGYWEEVVRNVRVCDTQTENYTVTLKNCNYAGHVYLGHLWNKPDFPLPHAKYKTSSRRGVESCPASQYATDFEIYWYTDSDGRRWTGHANYSGHLAKTSEQSYTEQRTRTIETNCRTEQRVTRVFRCGFEP</sequence>
<organism evidence="2 3">
    <name type="scientific">Pseudoalteromonas luteoviolacea S4060-1</name>
    <dbReference type="NCBI Taxonomy" id="1365257"/>
    <lineage>
        <taxon>Bacteria</taxon>
        <taxon>Pseudomonadati</taxon>
        <taxon>Pseudomonadota</taxon>
        <taxon>Gammaproteobacteria</taxon>
        <taxon>Alteromonadales</taxon>
        <taxon>Pseudoalteromonadaceae</taxon>
        <taxon>Pseudoalteromonas</taxon>
    </lineage>
</organism>
<reference evidence="2 3" key="1">
    <citation type="submission" date="2013-07" db="EMBL/GenBank/DDBJ databases">
        <title>Comparative Genomic and Metabolomic Analysis of Twelve Strains of Pseudoalteromonas luteoviolacea.</title>
        <authorList>
            <person name="Vynne N.G."/>
            <person name="Mansson M."/>
            <person name="Gram L."/>
        </authorList>
    </citation>
    <scope>NUCLEOTIDE SEQUENCE [LARGE SCALE GENOMIC DNA]</scope>
    <source>
        <strain evidence="2 3">S4060-1</strain>
    </source>
</reference>
<evidence type="ECO:0000313" key="3">
    <source>
        <dbReference type="Proteomes" id="UP000076661"/>
    </source>
</evidence>
<name>A0A162BWJ4_9GAMM</name>
<dbReference type="EMBL" id="AUXX01000003">
    <property type="protein sequence ID" value="KZN69889.1"/>
    <property type="molecule type" value="Genomic_DNA"/>
</dbReference>
<gene>
    <name evidence="2" type="ORF">N478_10355</name>
</gene>
<protein>
    <recommendedName>
        <fullName evidence="4">Ig-like domain-containing protein</fullName>
    </recommendedName>
</protein>